<evidence type="ECO:0000313" key="4">
    <source>
        <dbReference type="EMBL" id="RDW77474.1"/>
    </source>
</evidence>
<evidence type="ECO:0000313" key="5">
    <source>
        <dbReference type="Proteomes" id="UP000256645"/>
    </source>
</evidence>
<dbReference type="EMBL" id="PDLM01000005">
    <property type="protein sequence ID" value="RDW77474.1"/>
    <property type="molecule type" value="Genomic_DNA"/>
</dbReference>
<accession>A0A3D8RUD4</accession>
<feature type="region of interest" description="Disordered" evidence="2">
    <location>
        <begin position="60"/>
        <end position="89"/>
    </location>
</feature>
<dbReference type="SUPFAM" id="SSF57701">
    <property type="entry name" value="Zn2/Cys6 DNA-binding domain"/>
    <property type="match status" value="1"/>
</dbReference>
<keyword evidence="5" id="KW-1185">Reference proteome</keyword>
<evidence type="ECO:0000256" key="1">
    <source>
        <dbReference type="ARBA" id="ARBA00023242"/>
    </source>
</evidence>
<dbReference type="InterPro" id="IPR052973">
    <property type="entry name" value="Fungal_sec-metab_reg_TF"/>
</dbReference>
<dbReference type="Proteomes" id="UP000256645">
    <property type="component" value="Unassembled WGS sequence"/>
</dbReference>
<feature type="domain" description="Zn(2)-C6 fungal-type" evidence="3">
    <location>
        <begin position="280"/>
        <end position="314"/>
    </location>
</feature>
<dbReference type="PANTHER" id="PTHR35392">
    <property type="entry name" value="ZN(II)2CYS6 TRANSCRIPTION FACTOR (EUROFUNG)-RELATED-RELATED"/>
    <property type="match status" value="1"/>
</dbReference>
<comment type="caution">
    <text evidence="4">The sequence shown here is derived from an EMBL/GenBank/DDBJ whole genome shotgun (WGS) entry which is preliminary data.</text>
</comment>
<dbReference type="InterPro" id="IPR001138">
    <property type="entry name" value="Zn2Cys6_DnaBD"/>
</dbReference>
<proteinExistence type="predicted"/>
<organism evidence="4 5">
    <name type="scientific">Coleophoma cylindrospora</name>
    <dbReference type="NCBI Taxonomy" id="1849047"/>
    <lineage>
        <taxon>Eukaryota</taxon>
        <taxon>Fungi</taxon>
        <taxon>Dikarya</taxon>
        <taxon>Ascomycota</taxon>
        <taxon>Pezizomycotina</taxon>
        <taxon>Leotiomycetes</taxon>
        <taxon>Helotiales</taxon>
        <taxon>Dermateaceae</taxon>
        <taxon>Coleophoma</taxon>
    </lineage>
</organism>
<dbReference type="GO" id="GO:0000981">
    <property type="term" value="F:DNA-binding transcription factor activity, RNA polymerase II-specific"/>
    <property type="evidence" value="ECO:0007669"/>
    <property type="project" value="InterPro"/>
</dbReference>
<evidence type="ECO:0000256" key="2">
    <source>
        <dbReference type="SAM" id="MobiDB-lite"/>
    </source>
</evidence>
<gene>
    <name evidence="4" type="ORF">BP6252_05527</name>
</gene>
<dbReference type="Pfam" id="PF00172">
    <property type="entry name" value="Zn_clus"/>
    <property type="match status" value="1"/>
</dbReference>
<dbReference type="OrthoDB" id="5426982at2759"/>
<dbReference type="AlphaFoldDB" id="A0A3D8RUD4"/>
<dbReference type="GO" id="GO:0008270">
    <property type="term" value="F:zinc ion binding"/>
    <property type="evidence" value="ECO:0007669"/>
    <property type="project" value="InterPro"/>
</dbReference>
<dbReference type="PROSITE" id="PS50048">
    <property type="entry name" value="ZN2_CY6_FUNGAL_2"/>
    <property type="match status" value="1"/>
</dbReference>
<dbReference type="SMART" id="SM00066">
    <property type="entry name" value="GAL4"/>
    <property type="match status" value="1"/>
</dbReference>
<name>A0A3D8RUD4_9HELO</name>
<sequence length="642" mass="71314">MPRVARRAAGLPATRAREGELTYFVADSLQPSYYEDASEEYIAASWLPVAPMPTPWMGAGAQQPGWGSDDVLASSSTGASLRPREQQQQQPFLYDGSSAGPSYHLYEGVVPAGFASVPQPHDLHTRTQLPSGIDYHFQTPATPHTGQSSFHSTDPQIYQHYPVQPSSSNNHIYAWHEEYSSCVSTPSHPHASPQHRASVPQRTYHFQDETKDLYTGAEVKDSVTSEPARKRNRIVTPEPDINEFVVVFENAPGALANIKRRRKLDAPVRKAAKEVRKAGACHQCRFRRRTCSTGSPCTSCIKNGNGLQELKCQHFEYSSKKRVVSFNVKAGTLKTVPTASRVTVKIDGIGQQSHPLDVSALTRLLESFSLDEKESIKQTADSNLDQESEGDSTSVLIIEDGVALKVEQWAVEYTSKFVHGAGPKFYSTTMAQILGTAYVKKGLPGSELVAAMLRLASLAFVLRAGIKYSSSDSPTSRFRTVQAKIDTILFQRLRLAEKDLCQMLQKTIFRTAGSLTRDHVYPVALVLWQLLRILSISASHLSNLVERFNSTESSAADYQLTCLKLVVSTHLALFRSSNPLLLDMTDKFNRGLLQNDEELIGLAMEMRKVVLKFRDKGFPDMKGSIAYRKEVFDMFRKVYGGK</sequence>
<dbReference type="CDD" id="cd00067">
    <property type="entry name" value="GAL4"/>
    <property type="match status" value="1"/>
</dbReference>
<dbReference type="InterPro" id="IPR036864">
    <property type="entry name" value="Zn2-C6_fun-type_DNA-bd_sf"/>
</dbReference>
<keyword evidence="1" id="KW-0539">Nucleus</keyword>
<reference evidence="4 5" key="1">
    <citation type="journal article" date="2018" name="IMA Fungus">
        <title>IMA Genome-F 9: Draft genome sequence of Annulohypoxylon stygium, Aspergillus mulundensis, Berkeleyomyces basicola (syn. Thielaviopsis basicola), Ceratocystis smalleyi, two Cercospora beticola strains, Coleophoma cylindrospora, Fusarium fracticaudum, Phialophora cf. hyalina, and Morchella septimelata.</title>
        <authorList>
            <person name="Wingfield B.D."/>
            <person name="Bills G.F."/>
            <person name="Dong Y."/>
            <person name="Huang W."/>
            <person name="Nel W.J."/>
            <person name="Swalarsk-Parry B.S."/>
            <person name="Vaghefi N."/>
            <person name="Wilken P.M."/>
            <person name="An Z."/>
            <person name="de Beer Z.W."/>
            <person name="De Vos L."/>
            <person name="Chen L."/>
            <person name="Duong T.A."/>
            <person name="Gao Y."/>
            <person name="Hammerbacher A."/>
            <person name="Kikkert J.R."/>
            <person name="Li Y."/>
            <person name="Li H."/>
            <person name="Li K."/>
            <person name="Li Q."/>
            <person name="Liu X."/>
            <person name="Ma X."/>
            <person name="Naidoo K."/>
            <person name="Pethybridge S.J."/>
            <person name="Sun J."/>
            <person name="Steenkamp E.T."/>
            <person name="van der Nest M.A."/>
            <person name="van Wyk S."/>
            <person name="Wingfield M.J."/>
            <person name="Xiong C."/>
            <person name="Yue Q."/>
            <person name="Zhang X."/>
        </authorList>
    </citation>
    <scope>NUCLEOTIDE SEQUENCE [LARGE SCALE GENOMIC DNA]</scope>
    <source>
        <strain evidence="4 5">BP6252</strain>
    </source>
</reference>
<protein>
    <recommendedName>
        <fullName evidence="3">Zn(2)-C6 fungal-type domain-containing protein</fullName>
    </recommendedName>
</protein>
<evidence type="ECO:0000259" key="3">
    <source>
        <dbReference type="PROSITE" id="PS50048"/>
    </source>
</evidence>